<dbReference type="RefSeq" id="WP_416343416.1">
    <property type="nucleotide sequence ID" value="NZ_JALQCY010000002.1"/>
</dbReference>
<feature type="region of interest" description="Disordered" evidence="2">
    <location>
        <begin position="1"/>
        <end position="189"/>
    </location>
</feature>
<feature type="compositionally biased region" description="Basic and acidic residues" evidence="2">
    <location>
        <begin position="93"/>
        <end position="108"/>
    </location>
</feature>
<dbReference type="PANTHER" id="PTHR37313:SF2">
    <property type="entry name" value="UPF0749 PROTEIN YLXX"/>
    <property type="match status" value="1"/>
</dbReference>
<feature type="compositionally biased region" description="Low complexity" evidence="2">
    <location>
        <begin position="152"/>
        <end position="164"/>
    </location>
</feature>
<comment type="caution">
    <text evidence="3">The sequence shown here is derived from an EMBL/GenBank/DDBJ whole genome shotgun (WGS) entry which is preliminary data.</text>
</comment>
<feature type="compositionally biased region" description="Low complexity" evidence="2">
    <location>
        <begin position="175"/>
        <end position="186"/>
    </location>
</feature>
<feature type="compositionally biased region" description="Low complexity" evidence="2">
    <location>
        <begin position="55"/>
        <end position="64"/>
    </location>
</feature>
<name>A0ABT0J256_9MICO</name>
<dbReference type="Pfam" id="PF05949">
    <property type="entry name" value="DUF881"/>
    <property type="match status" value="1"/>
</dbReference>
<keyword evidence="4" id="KW-1185">Reference proteome</keyword>
<dbReference type="InterPro" id="IPR010273">
    <property type="entry name" value="DUF881"/>
</dbReference>
<evidence type="ECO:0000256" key="2">
    <source>
        <dbReference type="SAM" id="MobiDB-lite"/>
    </source>
</evidence>
<protein>
    <submittedName>
        <fullName evidence="3">DUF881 domain-containing protein</fullName>
    </submittedName>
</protein>
<organism evidence="3 4">
    <name type="scientific">Isoptericola peretonis</name>
    <dbReference type="NCBI Taxonomy" id="2918523"/>
    <lineage>
        <taxon>Bacteria</taxon>
        <taxon>Bacillati</taxon>
        <taxon>Actinomycetota</taxon>
        <taxon>Actinomycetes</taxon>
        <taxon>Micrococcales</taxon>
        <taxon>Promicromonosporaceae</taxon>
        <taxon>Isoptericola</taxon>
    </lineage>
</organism>
<proteinExistence type="inferred from homology"/>
<dbReference type="EMBL" id="JALQCY010000002">
    <property type="protein sequence ID" value="MCK9793572.1"/>
    <property type="molecule type" value="Genomic_DNA"/>
</dbReference>
<dbReference type="Proteomes" id="UP001651050">
    <property type="component" value="Unassembled WGS sequence"/>
</dbReference>
<gene>
    <name evidence="3" type="ORF">M1843_07430</name>
</gene>
<comment type="similarity">
    <text evidence="1">Belongs to the UPF0749 family.</text>
</comment>
<feature type="compositionally biased region" description="Basic and acidic residues" evidence="2">
    <location>
        <begin position="1"/>
        <end position="11"/>
    </location>
</feature>
<evidence type="ECO:0000313" key="4">
    <source>
        <dbReference type="Proteomes" id="UP001651050"/>
    </source>
</evidence>
<reference evidence="3 4" key="1">
    <citation type="submission" date="2022-02" db="EMBL/GenBank/DDBJ databases">
        <title>The car tank lid bacteriome: a reservoir of bacteria with potential in bioremediation of fuel.</title>
        <authorList>
            <person name="Vidal-Verdu A."/>
            <person name="Gomez-Martinez D."/>
            <person name="Latorre-Perez A."/>
            <person name="Pereto J."/>
            <person name="Porcar M."/>
        </authorList>
    </citation>
    <scope>NUCLEOTIDE SEQUENCE [LARGE SCALE GENOMIC DNA]</scope>
    <source>
        <strain evidence="3 4">4D.3</strain>
    </source>
</reference>
<feature type="compositionally biased region" description="Acidic residues" evidence="2">
    <location>
        <begin position="72"/>
        <end position="81"/>
    </location>
</feature>
<dbReference type="Gene3D" id="3.30.70.1880">
    <property type="entry name" value="Protein of unknown function DUF881"/>
    <property type="match status" value="1"/>
</dbReference>
<feature type="compositionally biased region" description="Polar residues" evidence="2">
    <location>
        <begin position="393"/>
        <end position="407"/>
    </location>
</feature>
<sequence>MSDHTGDRPDVPDEERADAARPEPEDATVLDESTGPDGEAGKDADTAQDAEEVTPEVTSEVTESADVPVLPEDVEGTDDAEATGTLEGSEAAGETHEPDEVAPVHEQQEDSTGDIAAAEDVTPAGERDDDEVPAGPGATESSDEGEAHDGTGEPSEPEAPAGAPVTAHDATEDAPGGPEPTTGPSGWRRLGAALRPRATRSQVLAGVLCAALGFALVVQVQQSASDQLSSARQEDLVRLLDEVTDRAQQLGDEVAGLETTRDELRSGSGQAQSALELAQQRAESEGILSGRLPAQGPGVEITVEDPAAVLKASQMFNVLEELRNAGAEVVELNDVRLVTSTWFEDEGDAIVVDGTTLSSPYEWTVIGDPETMDRALEIPGGALATVRTAGAEATTTQQDDVSITAVTPPQEPEYAEPERERG</sequence>
<evidence type="ECO:0000313" key="3">
    <source>
        <dbReference type="EMBL" id="MCK9793572.1"/>
    </source>
</evidence>
<evidence type="ECO:0000256" key="1">
    <source>
        <dbReference type="ARBA" id="ARBA00009108"/>
    </source>
</evidence>
<accession>A0ABT0J256</accession>
<dbReference type="PANTHER" id="PTHR37313">
    <property type="entry name" value="UPF0749 PROTEIN RV1825"/>
    <property type="match status" value="1"/>
</dbReference>
<feature type="region of interest" description="Disordered" evidence="2">
    <location>
        <begin position="390"/>
        <end position="422"/>
    </location>
</feature>